<dbReference type="Pfam" id="PF05368">
    <property type="entry name" value="NmrA"/>
    <property type="match status" value="1"/>
</dbReference>
<proteinExistence type="predicted"/>
<evidence type="ECO:0000259" key="1">
    <source>
        <dbReference type="Pfam" id="PF05368"/>
    </source>
</evidence>
<dbReference type="EMBL" id="DRSQ01000105">
    <property type="protein sequence ID" value="HHE31985.1"/>
    <property type="molecule type" value="Genomic_DNA"/>
</dbReference>
<protein>
    <submittedName>
        <fullName evidence="2">NmrA family protein</fullName>
    </submittedName>
</protein>
<dbReference type="InterPro" id="IPR036291">
    <property type="entry name" value="NAD(P)-bd_dom_sf"/>
</dbReference>
<organism evidence="2">
    <name type="scientific">Chlorobaculum parvum</name>
    <dbReference type="NCBI Taxonomy" id="274539"/>
    <lineage>
        <taxon>Bacteria</taxon>
        <taxon>Pseudomonadati</taxon>
        <taxon>Chlorobiota</taxon>
        <taxon>Chlorobiia</taxon>
        <taxon>Chlorobiales</taxon>
        <taxon>Chlorobiaceae</taxon>
        <taxon>Chlorobaculum</taxon>
    </lineage>
</organism>
<dbReference type="SUPFAM" id="SSF51735">
    <property type="entry name" value="NAD(P)-binding Rossmann-fold domains"/>
    <property type="match status" value="1"/>
</dbReference>
<gene>
    <name evidence="2" type="ORF">ENL07_05005</name>
</gene>
<sequence>MHYVITGSLGHIGKPLVTQLCKEGHSVTVISSHVETTKQIEALGAKAAIGTVEDVQFLTETFRGADAVFTMIPPQYEGNDWKAWIVSIGNNYISAIKASGVKQVVNLSSIGAHLIDKCGPVSALAKVELAMDAMSGVNVRHLRPGYFYTNFLDSVQEIKQKGVMSGNYGPDVKMVLVHPADIAEHAAKALKDKYHIGRGFSYIASDEKTPAEIVEMIGKAMNKPDLAWVERTDSEELDEMLAVRVPEETAKNYVEMGAALRLGDMNADYFRHRPVMAGWRTFESFLPELVAVVKG</sequence>
<dbReference type="PANTHER" id="PTHR43162">
    <property type="match status" value="1"/>
</dbReference>
<comment type="caution">
    <text evidence="2">The sequence shown here is derived from an EMBL/GenBank/DDBJ whole genome shotgun (WGS) entry which is preliminary data.</text>
</comment>
<evidence type="ECO:0000313" key="2">
    <source>
        <dbReference type="EMBL" id="HHE31985.1"/>
    </source>
</evidence>
<dbReference type="InterPro" id="IPR008030">
    <property type="entry name" value="NmrA-like"/>
</dbReference>
<dbReference type="Gene3D" id="3.40.50.720">
    <property type="entry name" value="NAD(P)-binding Rossmann-like Domain"/>
    <property type="match status" value="1"/>
</dbReference>
<name>A0A7C5HIS1_9CHLB</name>
<dbReference type="PANTHER" id="PTHR43162:SF1">
    <property type="entry name" value="PRESTALK A DIFFERENTIATION PROTEIN A"/>
    <property type="match status" value="1"/>
</dbReference>
<dbReference type="Gene3D" id="3.90.25.10">
    <property type="entry name" value="UDP-galactose 4-epimerase, domain 1"/>
    <property type="match status" value="1"/>
</dbReference>
<feature type="domain" description="NmrA-like" evidence="1">
    <location>
        <begin position="4"/>
        <end position="224"/>
    </location>
</feature>
<dbReference type="Proteomes" id="UP000886058">
    <property type="component" value="Unassembled WGS sequence"/>
</dbReference>
<dbReference type="AlphaFoldDB" id="A0A7C5HIS1"/>
<reference evidence="2" key="1">
    <citation type="journal article" date="2020" name="mSystems">
        <title>Genome- and Community-Level Interaction Insights into Carbon Utilization and Element Cycling Functions of Hydrothermarchaeota in Hydrothermal Sediment.</title>
        <authorList>
            <person name="Zhou Z."/>
            <person name="Liu Y."/>
            <person name="Xu W."/>
            <person name="Pan J."/>
            <person name="Luo Z.H."/>
            <person name="Li M."/>
        </authorList>
    </citation>
    <scope>NUCLEOTIDE SEQUENCE [LARGE SCALE GENOMIC DNA]</scope>
    <source>
        <strain evidence="2">HyVt-633</strain>
    </source>
</reference>
<accession>A0A7C5HIS1</accession>
<dbReference type="InterPro" id="IPR051604">
    <property type="entry name" value="Ergot_Alk_Oxidoreductase"/>
</dbReference>